<keyword evidence="4" id="KW-0328">Glycosyltransferase</keyword>
<dbReference type="InterPro" id="IPR049438">
    <property type="entry name" value="TreT_GT1"/>
</dbReference>
<dbReference type="STRING" id="1160509.A0A3N4I3G4"/>
<dbReference type="Proteomes" id="UP000275078">
    <property type="component" value="Unassembled WGS sequence"/>
</dbReference>
<dbReference type="PANTHER" id="PTHR47779">
    <property type="entry name" value="SYNTHASE (CCG-9), PUTATIVE (AFU_ORTHOLOGUE AFUA_3G12100)-RELATED"/>
    <property type="match status" value="1"/>
</dbReference>
<reference evidence="10 11" key="1">
    <citation type="journal article" date="2018" name="Nat. Ecol. Evol.">
        <title>Pezizomycetes genomes reveal the molecular basis of ectomycorrhizal truffle lifestyle.</title>
        <authorList>
            <person name="Murat C."/>
            <person name="Payen T."/>
            <person name="Noel B."/>
            <person name="Kuo A."/>
            <person name="Morin E."/>
            <person name="Chen J."/>
            <person name="Kohler A."/>
            <person name="Krizsan K."/>
            <person name="Balestrini R."/>
            <person name="Da Silva C."/>
            <person name="Montanini B."/>
            <person name="Hainaut M."/>
            <person name="Levati E."/>
            <person name="Barry K.W."/>
            <person name="Belfiori B."/>
            <person name="Cichocki N."/>
            <person name="Clum A."/>
            <person name="Dockter R.B."/>
            <person name="Fauchery L."/>
            <person name="Guy J."/>
            <person name="Iotti M."/>
            <person name="Le Tacon F."/>
            <person name="Lindquist E.A."/>
            <person name="Lipzen A."/>
            <person name="Malagnac F."/>
            <person name="Mello A."/>
            <person name="Molinier V."/>
            <person name="Miyauchi S."/>
            <person name="Poulain J."/>
            <person name="Riccioni C."/>
            <person name="Rubini A."/>
            <person name="Sitrit Y."/>
            <person name="Splivallo R."/>
            <person name="Traeger S."/>
            <person name="Wang M."/>
            <person name="Zifcakova L."/>
            <person name="Wipf D."/>
            <person name="Zambonelli A."/>
            <person name="Paolocci F."/>
            <person name="Nowrousian M."/>
            <person name="Ottonello S."/>
            <person name="Baldrian P."/>
            <person name="Spatafora J.W."/>
            <person name="Henrissat B."/>
            <person name="Nagy L.G."/>
            <person name="Aury J.M."/>
            <person name="Wincker P."/>
            <person name="Grigoriev I.V."/>
            <person name="Bonfante P."/>
            <person name="Martin F.M."/>
        </authorList>
    </citation>
    <scope>NUCLEOTIDE SEQUENCE [LARGE SCALE GENOMIC DNA]</scope>
    <source>
        <strain evidence="10 11">RN42</strain>
    </source>
</reference>
<comment type="subunit">
    <text evidence="2">Homodimer.</text>
</comment>
<dbReference type="InterPro" id="IPR001296">
    <property type="entry name" value="Glyco_trans_1"/>
</dbReference>
<evidence type="ECO:0000256" key="2">
    <source>
        <dbReference type="ARBA" id="ARBA00011738"/>
    </source>
</evidence>
<evidence type="ECO:0000256" key="7">
    <source>
        <dbReference type="SAM" id="MobiDB-lite"/>
    </source>
</evidence>
<dbReference type="PANTHER" id="PTHR47779:SF1">
    <property type="entry name" value="SYNTHASE (CCG-9), PUTATIVE (AFU_ORTHOLOGUE AFUA_3G12100)-RELATED"/>
    <property type="match status" value="1"/>
</dbReference>
<keyword evidence="6" id="KW-0119">Carbohydrate metabolism</keyword>
<feature type="region of interest" description="Disordered" evidence="7">
    <location>
        <begin position="730"/>
        <end position="749"/>
    </location>
</feature>
<keyword evidence="11" id="KW-1185">Reference proteome</keyword>
<name>A0A3N4I3G4_ASCIM</name>
<feature type="domain" description="Glycosyl transferase family 1" evidence="8">
    <location>
        <begin position="465"/>
        <end position="639"/>
    </location>
</feature>
<evidence type="ECO:0000313" key="10">
    <source>
        <dbReference type="EMBL" id="RPA79997.1"/>
    </source>
</evidence>
<evidence type="ECO:0000256" key="5">
    <source>
        <dbReference type="ARBA" id="ARBA00022679"/>
    </source>
</evidence>
<dbReference type="OrthoDB" id="937291at2759"/>
<proteinExistence type="inferred from homology"/>
<evidence type="ECO:0000256" key="1">
    <source>
        <dbReference type="ARBA" id="ARBA00009481"/>
    </source>
</evidence>
<dbReference type="GO" id="GO:0006006">
    <property type="term" value="P:glucose metabolic process"/>
    <property type="evidence" value="ECO:0007669"/>
    <property type="project" value="UniProtKB-KW"/>
</dbReference>
<feature type="compositionally biased region" description="Acidic residues" evidence="7">
    <location>
        <begin position="740"/>
        <end position="749"/>
    </location>
</feature>
<accession>A0A3N4I3G4</accession>
<evidence type="ECO:0000259" key="9">
    <source>
        <dbReference type="Pfam" id="PF21269"/>
    </source>
</evidence>
<evidence type="ECO:0000256" key="6">
    <source>
        <dbReference type="ARBA" id="ARBA00023277"/>
    </source>
</evidence>
<sequence length="749" mass="83934">MDESAIHEADGFESQPSQQLKRRMSMGSHAEQWARLIASPMYFGIACDRKENVLEVAVTIHDGTYSTDYSVSKISLPENATKEQVNEAIKNYVRQHIPSYFENHVVKFIGCGVSQTANELCPDLCSLLWREYDIVPIVFHVHSLIPGFSINSKEGTVASIQRTLLDIDVGEQADSAARKCVIHFGPQHIPRLMVGFRNEVEVDAGGRIKIVGDLEEYRHSMRNPKNWDTLMKYVDDLRTRKVKIAFFNSTPQGGGVALMRHSMIRFLRVCGIDARWYVPQPNPRVFRTTKTNHNILQGVADPNVRLEDDQKKLIDEWIKANAQSKWLLPGGPLDPDGGADVIIIDDHQMPGLIPIIKAVKPNTPVIFRSHIELRGDLIHKEGSPQAGVWEYLSKSINLADLFISHPVTSFIPQNFDPKRIGLLPASTDWLDGLNKPLADWDLRYYHHTFATQCSNVHIPKLQYPSRSYICQIARFDPAKGIPDLIDAYVRARKLMDSTLPFSAIPQLLICGHGAIDDPDASIVSDQVMGLLQKEPYSQFAHDIVVMHIGPSDQMLNALISTAKFVCQLSTREGFEVKVSEALHKGKPVIATRAGGIPLQIQDGKNGFLVEIGDTRAVARHMFNLCSDQEMYSRMSSYAKVSVSDEVHTPGQCISWLYLASKLTKGEKVEPNGRWINDMAREEAGLPYEEGELRLHRDITKLEKQPLYGEGRVESCEGKCEFLATRLQGEEKEGKPLAANGDDENVAPDE</sequence>
<evidence type="ECO:0000313" key="11">
    <source>
        <dbReference type="Proteomes" id="UP000275078"/>
    </source>
</evidence>
<keyword evidence="5 10" id="KW-0808">Transferase</keyword>
<feature type="compositionally biased region" description="Basic and acidic residues" evidence="7">
    <location>
        <begin position="1"/>
        <end position="10"/>
    </location>
</feature>
<feature type="domain" description="Trehalose synthase N-terminal" evidence="9">
    <location>
        <begin position="247"/>
        <end position="406"/>
    </location>
</feature>
<keyword evidence="3" id="KW-0313">Glucose metabolism</keyword>
<gene>
    <name evidence="10" type="ORF">BJ508DRAFT_210657</name>
</gene>
<dbReference type="SUPFAM" id="SSF53756">
    <property type="entry name" value="UDP-Glycosyltransferase/glycogen phosphorylase"/>
    <property type="match status" value="1"/>
</dbReference>
<comment type="similarity">
    <text evidence="1">Belongs to the glycosyltransferase group 1 family. Glycosyltransferase 4 subfamily.</text>
</comment>
<feature type="region of interest" description="Disordered" evidence="7">
    <location>
        <begin position="1"/>
        <end position="24"/>
    </location>
</feature>
<dbReference type="Gene3D" id="3.40.50.2000">
    <property type="entry name" value="Glycogen Phosphorylase B"/>
    <property type="match status" value="2"/>
</dbReference>
<dbReference type="GO" id="GO:0016757">
    <property type="term" value="F:glycosyltransferase activity"/>
    <property type="evidence" value="ECO:0007669"/>
    <property type="project" value="UniProtKB-KW"/>
</dbReference>
<dbReference type="Pfam" id="PF21269">
    <property type="entry name" value="TreT_GT1"/>
    <property type="match status" value="1"/>
</dbReference>
<evidence type="ECO:0000256" key="4">
    <source>
        <dbReference type="ARBA" id="ARBA00022676"/>
    </source>
</evidence>
<dbReference type="EMBL" id="ML119693">
    <property type="protein sequence ID" value="RPA79997.1"/>
    <property type="molecule type" value="Genomic_DNA"/>
</dbReference>
<protein>
    <submittedName>
        <fullName evidence="10">UDP-Glycosyltransferase/glycogen phosphorylase</fullName>
    </submittedName>
</protein>
<dbReference type="AlphaFoldDB" id="A0A3N4I3G4"/>
<organism evidence="10 11">
    <name type="scientific">Ascobolus immersus RN42</name>
    <dbReference type="NCBI Taxonomy" id="1160509"/>
    <lineage>
        <taxon>Eukaryota</taxon>
        <taxon>Fungi</taxon>
        <taxon>Dikarya</taxon>
        <taxon>Ascomycota</taxon>
        <taxon>Pezizomycotina</taxon>
        <taxon>Pezizomycetes</taxon>
        <taxon>Pezizales</taxon>
        <taxon>Ascobolaceae</taxon>
        <taxon>Ascobolus</taxon>
    </lineage>
</organism>
<evidence type="ECO:0000259" key="8">
    <source>
        <dbReference type="Pfam" id="PF00534"/>
    </source>
</evidence>
<dbReference type="Pfam" id="PF00534">
    <property type="entry name" value="Glycos_transf_1"/>
    <property type="match status" value="1"/>
</dbReference>
<evidence type="ECO:0000256" key="3">
    <source>
        <dbReference type="ARBA" id="ARBA00022526"/>
    </source>
</evidence>
<dbReference type="InterPro" id="IPR052078">
    <property type="entry name" value="Trehalose_Metab_GTase"/>
</dbReference>